<dbReference type="PROSITE" id="PS50043">
    <property type="entry name" value="HTH_LUXR_2"/>
    <property type="match status" value="1"/>
</dbReference>
<dbReference type="SMART" id="SM00421">
    <property type="entry name" value="HTH_LUXR"/>
    <property type="match status" value="1"/>
</dbReference>
<dbReference type="Proteomes" id="UP000195221">
    <property type="component" value="Unassembled WGS sequence"/>
</dbReference>
<dbReference type="GO" id="GO:0006355">
    <property type="term" value="P:regulation of DNA-templated transcription"/>
    <property type="evidence" value="ECO:0007669"/>
    <property type="project" value="InterPro"/>
</dbReference>
<name>A0A242M2U7_CABSO</name>
<organism evidence="5 6">
    <name type="scientific">Caballeronia sordidicola</name>
    <name type="common">Burkholderia sordidicola</name>
    <dbReference type="NCBI Taxonomy" id="196367"/>
    <lineage>
        <taxon>Bacteria</taxon>
        <taxon>Pseudomonadati</taxon>
        <taxon>Pseudomonadota</taxon>
        <taxon>Betaproteobacteria</taxon>
        <taxon>Burkholderiales</taxon>
        <taxon>Burkholderiaceae</taxon>
        <taxon>Caballeronia</taxon>
    </lineage>
</organism>
<evidence type="ECO:0000313" key="6">
    <source>
        <dbReference type="Proteomes" id="UP000195221"/>
    </source>
</evidence>
<keyword evidence="3" id="KW-0804">Transcription</keyword>
<reference evidence="5 6" key="1">
    <citation type="submission" date="2017-03" db="EMBL/GenBank/DDBJ databases">
        <title>Genome analysis of strain PAMC 26577.</title>
        <authorList>
            <person name="Oh H.-M."/>
            <person name="Yang J.-A."/>
        </authorList>
    </citation>
    <scope>NUCLEOTIDE SEQUENCE [LARGE SCALE GENOMIC DNA]</scope>
    <source>
        <strain evidence="5 6">PAMC 26577</strain>
    </source>
</reference>
<keyword evidence="2" id="KW-0238">DNA-binding</keyword>
<dbReference type="Gene3D" id="1.10.10.10">
    <property type="entry name" value="Winged helix-like DNA-binding domain superfamily/Winged helix DNA-binding domain"/>
    <property type="match status" value="1"/>
</dbReference>
<dbReference type="Pfam" id="PF00196">
    <property type="entry name" value="GerE"/>
    <property type="match status" value="1"/>
</dbReference>
<evidence type="ECO:0000259" key="4">
    <source>
        <dbReference type="PROSITE" id="PS50043"/>
    </source>
</evidence>
<dbReference type="AlphaFoldDB" id="A0A242M2U7"/>
<evidence type="ECO:0000256" key="3">
    <source>
        <dbReference type="ARBA" id="ARBA00023163"/>
    </source>
</evidence>
<accession>A0A242M2U7</accession>
<dbReference type="InterPro" id="IPR036388">
    <property type="entry name" value="WH-like_DNA-bd_sf"/>
</dbReference>
<evidence type="ECO:0000256" key="2">
    <source>
        <dbReference type="ARBA" id="ARBA00023125"/>
    </source>
</evidence>
<protein>
    <submittedName>
        <fullName evidence="5">Regulatory protein, LuxR</fullName>
    </submittedName>
</protein>
<dbReference type="PRINTS" id="PR00038">
    <property type="entry name" value="HTHLUXR"/>
</dbReference>
<proteinExistence type="predicted"/>
<dbReference type="CDD" id="cd06170">
    <property type="entry name" value="LuxR_C_like"/>
    <property type="match status" value="1"/>
</dbReference>
<dbReference type="EMBL" id="NBTZ01000181">
    <property type="protein sequence ID" value="OTP65443.1"/>
    <property type="molecule type" value="Genomic_DNA"/>
</dbReference>
<dbReference type="PANTHER" id="PTHR44688:SF16">
    <property type="entry name" value="DNA-BINDING TRANSCRIPTIONAL ACTIVATOR DEVR_DOSR"/>
    <property type="match status" value="1"/>
</dbReference>
<evidence type="ECO:0000256" key="1">
    <source>
        <dbReference type="ARBA" id="ARBA00023015"/>
    </source>
</evidence>
<feature type="domain" description="HTH luxR-type" evidence="4">
    <location>
        <begin position="54"/>
        <end position="119"/>
    </location>
</feature>
<dbReference type="InterPro" id="IPR000792">
    <property type="entry name" value="Tscrpt_reg_LuxR_C"/>
</dbReference>
<dbReference type="PANTHER" id="PTHR44688">
    <property type="entry name" value="DNA-BINDING TRANSCRIPTIONAL ACTIVATOR DEVR_DOSR"/>
    <property type="match status" value="1"/>
</dbReference>
<evidence type="ECO:0000313" key="5">
    <source>
        <dbReference type="EMBL" id="OTP65443.1"/>
    </source>
</evidence>
<comment type="caution">
    <text evidence="5">The sequence shown here is derived from an EMBL/GenBank/DDBJ whole genome shotgun (WGS) entry which is preliminary data.</text>
</comment>
<sequence>MALRSPRPWREAMSPHAAAELLRAETAQGRFDTTVMDALLASGPAPTPSERYSARPPAVRLSAREIDVLRSISRGASNKEAARELELSPSTVRTHVESVFRKLECSTRAAATLKASGMGFL</sequence>
<dbReference type="GO" id="GO:0003677">
    <property type="term" value="F:DNA binding"/>
    <property type="evidence" value="ECO:0007669"/>
    <property type="project" value="UniProtKB-KW"/>
</dbReference>
<gene>
    <name evidence="5" type="ORF">PAMC26577_40100</name>
</gene>
<dbReference type="SUPFAM" id="SSF46894">
    <property type="entry name" value="C-terminal effector domain of the bipartite response regulators"/>
    <property type="match status" value="1"/>
</dbReference>
<keyword evidence="1" id="KW-0805">Transcription regulation</keyword>
<dbReference type="InterPro" id="IPR016032">
    <property type="entry name" value="Sig_transdc_resp-reg_C-effctor"/>
</dbReference>